<dbReference type="InterPro" id="IPR023198">
    <property type="entry name" value="PGP-like_dom2"/>
</dbReference>
<name>A0A5R9J9X3_9PROT</name>
<protein>
    <submittedName>
        <fullName evidence="1">HAD family hydrolase</fullName>
    </submittedName>
</protein>
<dbReference type="SFLD" id="SFLDG01129">
    <property type="entry name" value="C1.5:_HAD__Beta-PGM__Phosphata"/>
    <property type="match status" value="1"/>
</dbReference>
<dbReference type="GO" id="GO:0016787">
    <property type="term" value="F:hydrolase activity"/>
    <property type="evidence" value="ECO:0007669"/>
    <property type="project" value="UniProtKB-KW"/>
</dbReference>
<dbReference type="GO" id="GO:0004713">
    <property type="term" value="F:protein tyrosine kinase activity"/>
    <property type="evidence" value="ECO:0007669"/>
    <property type="project" value="TreeGrafter"/>
</dbReference>
<dbReference type="Pfam" id="PF13419">
    <property type="entry name" value="HAD_2"/>
    <property type="match status" value="1"/>
</dbReference>
<dbReference type="Proteomes" id="UP000305654">
    <property type="component" value="Unassembled WGS sequence"/>
</dbReference>
<dbReference type="InterPro" id="IPR023214">
    <property type="entry name" value="HAD_sf"/>
</dbReference>
<keyword evidence="1" id="KW-0378">Hydrolase</keyword>
<dbReference type="Gene3D" id="1.10.150.240">
    <property type="entry name" value="Putative phosphatase, domain 2"/>
    <property type="match status" value="1"/>
</dbReference>
<dbReference type="OrthoDB" id="9793014at2"/>
<dbReference type="SFLD" id="SFLDS00003">
    <property type="entry name" value="Haloacid_Dehalogenase"/>
    <property type="match status" value="1"/>
</dbReference>
<dbReference type="PANTHER" id="PTHR43434:SF20">
    <property type="entry name" value="5'-NUCLEOTIDASE"/>
    <property type="match status" value="1"/>
</dbReference>
<proteinExistence type="predicted"/>
<evidence type="ECO:0000313" key="1">
    <source>
        <dbReference type="EMBL" id="TLU72401.1"/>
    </source>
</evidence>
<dbReference type="InterPro" id="IPR050155">
    <property type="entry name" value="HAD-like_hydrolase_sf"/>
</dbReference>
<keyword evidence="2" id="KW-1185">Reference proteome</keyword>
<comment type="caution">
    <text evidence="1">The sequence shown here is derived from an EMBL/GenBank/DDBJ whole genome shotgun (WGS) entry which is preliminary data.</text>
</comment>
<dbReference type="RefSeq" id="WP_138325863.1">
    <property type="nucleotide sequence ID" value="NZ_VCDI01000003.1"/>
</dbReference>
<accession>A0A5R9J9X3</accession>
<sequence length="243" mass="26302">MTPHDATPRAAGRPDARRCVPQAVLLDLDGTLIASRDGIIACLRRALAELGYTIDPAADLDWVVGPPLPDIMARLLAEFGDDRVEAAVQAYRRNYEASGMMESPLFDGIAGFMHDLAATGRRVLLATSKPEHLARRILEMRGLTGYFHGFYGARPDDSGAEKPELIARLIETEAIDPAHSVMVGDRRYDISGAHANGMRAIGTLWGYGGRAELEEAGADALATSPHALLAEIERQLVRAEVHP</sequence>
<evidence type="ECO:0000313" key="2">
    <source>
        <dbReference type="Proteomes" id="UP000305654"/>
    </source>
</evidence>
<dbReference type="Gene3D" id="3.40.50.1000">
    <property type="entry name" value="HAD superfamily/HAD-like"/>
    <property type="match status" value="1"/>
</dbReference>
<dbReference type="AlphaFoldDB" id="A0A5R9J9X3"/>
<dbReference type="SUPFAM" id="SSF56784">
    <property type="entry name" value="HAD-like"/>
    <property type="match status" value="1"/>
</dbReference>
<reference evidence="1 2" key="1">
    <citation type="submission" date="2019-05" db="EMBL/GenBank/DDBJ databases">
        <authorList>
            <person name="Pankratov T."/>
            <person name="Grouzdev D."/>
        </authorList>
    </citation>
    <scope>NUCLEOTIDE SEQUENCE [LARGE SCALE GENOMIC DNA]</scope>
    <source>
        <strain evidence="1 2">KEBCLARHB70R</strain>
    </source>
</reference>
<dbReference type="EMBL" id="VCDI01000003">
    <property type="protein sequence ID" value="TLU72401.1"/>
    <property type="molecule type" value="Genomic_DNA"/>
</dbReference>
<gene>
    <name evidence="1" type="ORF">FE263_10015</name>
</gene>
<organism evidence="1 2">
    <name type="scientific">Lichenicoccus roseus</name>
    <dbReference type="NCBI Taxonomy" id="2683649"/>
    <lineage>
        <taxon>Bacteria</taxon>
        <taxon>Pseudomonadati</taxon>
        <taxon>Pseudomonadota</taxon>
        <taxon>Alphaproteobacteria</taxon>
        <taxon>Acetobacterales</taxon>
        <taxon>Acetobacteraceae</taxon>
        <taxon>Lichenicoccus</taxon>
    </lineage>
</organism>
<dbReference type="GO" id="GO:0005829">
    <property type="term" value="C:cytosol"/>
    <property type="evidence" value="ECO:0007669"/>
    <property type="project" value="TreeGrafter"/>
</dbReference>
<dbReference type="InterPro" id="IPR036412">
    <property type="entry name" value="HAD-like_sf"/>
</dbReference>
<dbReference type="InterPro" id="IPR041492">
    <property type="entry name" value="HAD_2"/>
</dbReference>
<dbReference type="PANTHER" id="PTHR43434">
    <property type="entry name" value="PHOSPHOGLYCOLATE PHOSPHATASE"/>
    <property type="match status" value="1"/>
</dbReference>